<dbReference type="PANTHER" id="PTHR48001">
    <property type="entry name" value="OLFACTORY RECEPTOR"/>
    <property type="match status" value="1"/>
</dbReference>
<dbReference type="AlphaFoldDB" id="A0AA40LJT1"/>
<dbReference type="SUPFAM" id="SSF81321">
    <property type="entry name" value="Family A G protein-coupled receptor-like"/>
    <property type="match status" value="1"/>
</dbReference>
<comment type="caution">
    <text evidence="4">The sequence shown here is derived from an EMBL/GenBank/DDBJ whole genome shotgun (WGS) entry which is preliminary data.</text>
</comment>
<keyword evidence="3" id="KW-0812">Transmembrane</keyword>
<dbReference type="EMBL" id="JAULJE010000015">
    <property type="protein sequence ID" value="KAK1334198.1"/>
    <property type="molecule type" value="Genomic_DNA"/>
</dbReference>
<evidence type="ECO:0000313" key="5">
    <source>
        <dbReference type="Proteomes" id="UP001177744"/>
    </source>
</evidence>
<keyword evidence="3" id="KW-0472">Membrane</keyword>
<keyword evidence="1" id="KW-0807">Transducer</keyword>
<sequence>MAFDHYVAICDPFHYVTTMSHHRCVLLDHGDSQPNQQCLQVHPPGTLLRLEDQKLHFALFFIMYIIVVGNLLIILAISSRHPWAQCTNLCTLKGTVGHEAAVGPSSMPPPGPSHCSPSPCLLAAPLLVPLLPRADGADPTCTR</sequence>
<keyword evidence="2" id="KW-0675">Receptor</keyword>
<name>A0AA40LJT1_CNENI</name>
<organism evidence="4 5">
    <name type="scientific">Cnephaeus nilssonii</name>
    <name type="common">Northern bat</name>
    <name type="synonym">Eptesicus nilssonii</name>
    <dbReference type="NCBI Taxonomy" id="3371016"/>
    <lineage>
        <taxon>Eukaryota</taxon>
        <taxon>Metazoa</taxon>
        <taxon>Chordata</taxon>
        <taxon>Craniata</taxon>
        <taxon>Vertebrata</taxon>
        <taxon>Euteleostomi</taxon>
        <taxon>Mammalia</taxon>
        <taxon>Eutheria</taxon>
        <taxon>Laurasiatheria</taxon>
        <taxon>Chiroptera</taxon>
        <taxon>Yangochiroptera</taxon>
        <taxon>Vespertilionidae</taxon>
        <taxon>Cnephaeus</taxon>
    </lineage>
</organism>
<keyword evidence="3" id="KW-1133">Transmembrane helix</keyword>
<feature type="transmembrane region" description="Helical" evidence="3">
    <location>
        <begin position="57"/>
        <end position="77"/>
    </location>
</feature>
<evidence type="ECO:0000256" key="1">
    <source>
        <dbReference type="ARBA" id="ARBA00023040"/>
    </source>
</evidence>
<evidence type="ECO:0008006" key="6">
    <source>
        <dbReference type="Google" id="ProtNLM"/>
    </source>
</evidence>
<accession>A0AA40LJT1</accession>
<keyword evidence="5" id="KW-1185">Reference proteome</keyword>
<dbReference type="Proteomes" id="UP001177744">
    <property type="component" value="Unassembled WGS sequence"/>
</dbReference>
<reference evidence="4" key="1">
    <citation type="submission" date="2023-06" db="EMBL/GenBank/DDBJ databases">
        <title>Reference genome for the Northern bat (Eptesicus nilssonii), a most northern bat species.</title>
        <authorList>
            <person name="Laine V.N."/>
            <person name="Pulliainen A.T."/>
            <person name="Lilley T.M."/>
        </authorList>
    </citation>
    <scope>NUCLEOTIDE SEQUENCE</scope>
    <source>
        <strain evidence="4">BLF_Eptnil</strain>
        <tissue evidence="4">Kidney</tissue>
    </source>
</reference>
<evidence type="ECO:0000313" key="4">
    <source>
        <dbReference type="EMBL" id="KAK1334198.1"/>
    </source>
</evidence>
<protein>
    <recommendedName>
        <fullName evidence="6">G-protein coupled receptors family 1 profile domain-containing protein</fullName>
    </recommendedName>
</protein>
<keyword evidence="1" id="KW-0297">G-protein coupled receptor</keyword>
<gene>
    <name evidence="4" type="ORF">QTO34_005198</name>
</gene>
<dbReference type="GO" id="GO:0004930">
    <property type="term" value="F:G protein-coupled receptor activity"/>
    <property type="evidence" value="ECO:0007669"/>
    <property type="project" value="UniProtKB-KW"/>
</dbReference>
<proteinExistence type="predicted"/>
<evidence type="ECO:0000256" key="2">
    <source>
        <dbReference type="ARBA" id="ARBA00023170"/>
    </source>
</evidence>
<evidence type="ECO:0000256" key="3">
    <source>
        <dbReference type="SAM" id="Phobius"/>
    </source>
</evidence>